<sequence length="130" mass="14839">MALAQVHLRHNLDAILKEGDSQIDTSSDNLMEQLQGGICLNQSKLISARSLSIVWGDDSRYWKWTCRPNTKDHCRPVEVAELLNVCWLDVSKKFPATNLTPRTVYQVSFVLMMKDGEYGFANHPVNFKLE</sequence>
<dbReference type="EMBL" id="CM047908">
    <property type="protein sequence ID" value="KAJ0081270.1"/>
    <property type="molecule type" value="Genomic_DNA"/>
</dbReference>
<reference evidence="2" key="1">
    <citation type="journal article" date="2023" name="G3 (Bethesda)">
        <title>Genome assembly and association tests identify interacting loci associated with vigor, precocity, and sex in interspecific pistachio rootstocks.</title>
        <authorList>
            <person name="Palmer W."/>
            <person name="Jacygrad E."/>
            <person name="Sagayaradj S."/>
            <person name="Cavanaugh K."/>
            <person name="Han R."/>
            <person name="Bertier L."/>
            <person name="Beede B."/>
            <person name="Kafkas S."/>
            <person name="Golino D."/>
            <person name="Preece J."/>
            <person name="Michelmore R."/>
        </authorList>
    </citation>
    <scope>NUCLEOTIDE SEQUENCE [LARGE SCALE GENOMIC DNA]</scope>
</reference>
<comment type="caution">
    <text evidence="1">The sequence shown here is derived from an EMBL/GenBank/DDBJ whole genome shotgun (WGS) entry which is preliminary data.</text>
</comment>
<name>A0ACC1A4W7_9ROSI</name>
<protein>
    <submittedName>
        <fullName evidence="1">Uncharacterized protein</fullName>
    </submittedName>
</protein>
<evidence type="ECO:0000313" key="1">
    <source>
        <dbReference type="EMBL" id="KAJ0081270.1"/>
    </source>
</evidence>
<gene>
    <name evidence="1" type="ORF">Patl1_11854</name>
</gene>
<accession>A0ACC1A4W7</accession>
<dbReference type="Proteomes" id="UP001164250">
    <property type="component" value="Chromosome 12"/>
</dbReference>
<evidence type="ECO:0000313" key="2">
    <source>
        <dbReference type="Proteomes" id="UP001164250"/>
    </source>
</evidence>
<keyword evidence="2" id="KW-1185">Reference proteome</keyword>
<organism evidence="1 2">
    <name type="scientific">Pistacia atlantica</name>
    <dbReference type="NCBI Taxonomy" id="434234"/>
    <lineage>
        <taxon>Eukaryota</taxon>
        <taxon>Viridiplantae</taxon>
        <taxon>Streptophyta</taxon>
        <taxon>Embryophyta</taxon>
        <taxon>Tracheophyta</taxon>
        <taxon>Spermatophyta</taxon>
        <taxon>Magnoliopsida</taxon>
        <taxon>eudicotyledons</taxon>
        <taxon>Gunneridae</taxon>
        <taxon>Pentapetalae</taxon>
        <taxon>rosids</taxon>
        <taxon>malvids</taxon>
        <taxon>Sapindales</taxon>
        <taxon>Anacardiaceae</taxon>
        <taxon>Pistacia</taxon>
    </lineage>
</organism>
<proteinExistence type="predicted"/>